<sequence length="248" mass="28716">MSGCEISKDFTLHDGHKIKYKKGMQGYCVREHTISQPLRLAVIFIRGVTEWGPGPGQQTAWVPYNWIKIAFVACLPKFVEQGRSKAAHWFTVTPSPDLEHEWEIHMARDVPFGSIKGTFKITPEISDERFIWILVSVHRRIVNKCLQEDPNLGKWINQYGKYIELQHISKTPPSQKLPFEFIPDLDYSGARISFQKLGAWILNSDASLKYVKLWEEANEAHVAYLMEQTVDNWEKFKERMERASALPP</sequence>
<keyword evidence="2" id="KW-1185">Reference proteome</keyword>
<dbReference type="OrthoDB" id="3694092at2759"/>
<name>A0A9Q8Z2B7_CURCL</name>
<reference evidence="1" key="1">
    <citation type="submission" date="2021-12" db="EMBL/GenBank/DDBJ databases">
        <title>Curvularia clavata genome.</title>
        <authorList>
            <person name="Cao Y."/>
        </authorList>
    </citation>
    <scope>NUCLEOTIDE SEQUENCE</scope>
    <source>
        <strain evidence="1">Yc1106</strain>
    </source>
</reference>
<protein>
    <submittedName>
        <fullName evidence="1">Uncharacterized protein</fullName>
    </submittedName>
</protein>
<proteinExistence type="predicted"/>
<gene>
    <name evidence="1" type="ORF">yc1106_02166</name>
</gene>
<dbReference type="VEuPathDB" id="FungiDB:yc1106_02166"/>
<dbReference type="EMBL" id="CP089275">
    <property type="protein sequence ID" value="USP74892.1"/>
    <property type="molecule type" value="Genomic_DNA"/>
</dbReference>
<evidence type="ECO:0000313" key="2">
    <source>
        <dbReference type="Proteomes" id="UP001056012"/>
    </source>
</evidence>
<dbReference type="AlphaFoldDB" id="A0A9Q8Z2B7"/>
<evidence type="ECO:0000313" key="1">
    <source>
        <dbReference type="EMBL" id="USP74892.1"/>
    </source>
</evidence>
<accession>A0A9Q8Z2B7</accession>
<dbReference type="Proteomes" id="UP001056012">
    <property type="component" value="Chromosome 2"/>
</dbReference>
<organism evidence="1 2">
    <name type="scientific">Curvularia clavata</name>
    <dbReference type="NCBI Taxonomy" id="95742"/>
    <lineage>
        <taxon>Eukaryota</taxon>
        <taxon>Fungi</taxon>
        <taxon>Dikarya</taxon>
        <taxon>Ascomycota</taxon>
        <taxon>Pezizomycotina</taxon>
        <taxon>Dothideomycetes</taxon>
        <taxon>Pleosporomycetidae</taxon>
        <taxon>Pleosporales</taxon>
        <taxon>Pleosporineae</taxon>
        <taxon>Pleosporaceae</taxon>
        <taxon>Curvularia</taxon>
    </lineage>
</organism>